<evidence type="ECO:0000259" key="8">
    <source>
        <dbReference type="Pfam" id="PF07687"/>
    </source>
</evidence>
<accession>A0A1G7XVR9</accession>
<dbReference type="RefSeq" id="WP_091066973.1">
    <property type="nucleotide sequence ID" value="NZ_FNCF01000006.1"/>
</dbReference>
<dbReference type="Proteomes" id="UP000198863">
    <property type="component" value="Unassembled WGS sequence"/>
</dbReference>
<dbReference type="PANTHER" id="PTHR43808:SF25">
    <property type="entry name" value="PEPTIDASE M20 DIMERISATION DOMAIN-CONTAINING PROTEIN"/>
    <property type="match status" value="1"/>
</dbReference>
<dbReference type="Gene3D" id="3.40.630.10">
    <property type="entry name" value="Zn peptidases"/>
    <property type="match status" value="1"/>
</dbReference>
<dbReference type="PANTHER" id="PTHR43808">
    <property type="entry name" value="ACETYLORNITHINE DEACETYLASE"/>
    <property type="match status" value="1"/>
</dbReference>
<evidence type="ECO:0000256" key="6">
    <source>
        <dbReference type="ARBA" id="ARBA00022833"/>
    </source>
</evidence>
<name>A0A1G7XVR9_9ACTN</name>
<dbReference type="InterPro" id="IPR002933">
    <property type="entry name" value="Peptidase_M20"/>
</dbReference>
<dbReference type="EMBL" id="FNCF01000006">
    <property type="protein sequence ID" value="SDG87840.1"/>
    <property type="molecule type" value="Genomic_DNA"/>
</dbReference>
<comment type="cofactor">
    <cofactor evidence="1">
        <name>Co(2+)</name>
        <dbReference type="ChEBI" id="CHEBI:48828"/>
    </cofactor>
</comment>
<dbReference type="GO" id="GO:0016787">
    <property type="term" value="F:hydrolase activity"/>
    <property type="evidence" value="ECO:0007669"/>
    <property type="project" value="UniProtKB-KW"/>
</dbReference>
<dbReference type="Gene3D" id="3.30.70.360">
    <property type="match status" value="1"/>
</dbReference>
<evidence type="ECO:0000256" key="3">
    <source>
        <dbReference type="ARBA" id="ARBA00006247"/>
    </source>
</evidence>
<dbReference type="OrthoDB" id="7055905at2"/>
<keyword evidence="4" id="KW-0479">Metal-binding</keyword>
<comment type="cofactor">
    <cofactor evidence="2">
        <name>Zn(2+)</name>
        <dbReference type="ChEBI" id="CHEBI:29105"/>
    </cofactor>
</comment>
<keyword evidence="6" id="KW-0862">Zinc</keyword>
<dbReference type="SUPFAM" id="SSF53187">
    <property type="entry name" value="Zn-dependent exopeptidases"/>
    <property type="match status" value="1"/>
</dbReference>
<dbReference type="Pfam" id="PF07687">
    <property type="entry name" value="M20_dimer"/>
    <property type="match status" value="1"/>
</dbReference>
<dbReference type="GO" id="GO:0046872">
    <property type="term" value="F:metal ion binding"/>
    <property type="evidence" value="ECO:0007669"/>
    <property type="project" value="UniProtKB-KW"/>
</dbReference>
<sequence>MTAVADLVGVQDRALSRAELAVLDAIDEQGVVEDLVRSIRVPSTTGSDAETEEQHQQAAALTRLGFDVDTWALDLPALAAHPDFPGTEAPRTEGVGVVGVLGPAGVPALVLQGHVDVVPTGDLGKWVDRDPFSGAVRGGAVHGRGACDMKAGCAVNLGVARALAASGVRLERPFAVHSVVSEEDGGLGAFATVVRGHRGEAAVITEPTSGRVLVANAGALTFELTVDGRAAHGSTRLEGHSAVEAFLPVFAALTELERERNAAPHPLFAGQPLPYPISVGTLRAGDWASSVPDVLVAEGRMGVRLGEAPEEARAALRRALDDLAAGDPWLRDHPVRLAWTGGQFASGRLAEGHPLLGEVTRAVHDVEGRTAAAAAAPYGSDLRLYTGLSGIPTLQYGPGDVRFAHAPREQVRIEEVLRTTRTLAVLAARRCGAHL</sequence>
<dbReference type="InterPro" id="IPR036264">
    <property type="entry name" value="Bact_exopeptidase_dim_dom"/>
</dbReference>
<dbReference type="SUPFAM" id="SSF55031">
    <property type="entry name" value="Bacterial exopeptidase dimerisation domain"/>
    <property type="match status" value="1"/>
</dbReference>
<comment type="similarity">
    <text evidence="3">Belongs to the peptidase M20A family.</text>
</comment>
<keyword evidence="5" id="KW-0378">Hydrolase</keyword>
<evidence type="ECO:0000313" key="10">
    <source>
        <dbReference type="Proteomes" id="UP000198863"/>
    </source>
</evidence>
<evidence type="ECO:0000313" key="9">
    <source>
        <dbReference type="EMBL" id="SDG87840.1"/>
    </source>
</evidence>
<dbReference type="InterPro" id="IPR010182">
    <property type="entry name" value="ArgE/DapE"/>
</dbReference>
<keyword evidence="10" id="KW-1185">Reference proteome</keyword>
<evidence type="ECO:0000256" key="5">
    <source>
        <dbReference type="ARBA" id="ARBA00022801"/>
    </source>
</evidence>
<organism evidence="9 10">
    <name type="scientific">Klenkia brasiliensis</name>
    <dbReference type="NCBI Taxonomy" id="333142"/>
    <lineage>
        <taxon>Bacteria</taxon>
        <taxon>Bacillati</taxon>
        <taxon>Actinomycetota</taxon>
        <taxon>Actinomycetes</taxon>
        <taxon>Geodermatophilales</taxon>
        <taxon>Geodermatophilaceae</taxon>
        <taxon>Klenkia</taxon>
    </lineage>
</organism>
<evidence type="ECO:0000256" key="2">
    <source>
        <dbReference type="ARBA" id="ARBA00001947"/>
    </source>
</evidence>
<keyword evidence="7" id="KW-0170">Cobalt</keyword>
<evidence type="ECO:0000256" key="1">
    <source>
        <dbReference type="ARBA" id="ARBA00001941"/>
    </source>
</evidence>
<dbReference type="InterPro" id="IPR011650">
    <property type="entry name" value="Peptidase_M20_dimer"/>
</dbReference>
<dbReference type="Pfam" id="PF01546">
    <property type="entry name" value="Peptidase_M20"/>
    <property type="match status" value="1"/>
</dbReference>
<gene>
    <name evidence="9" type="ORF">SAMN05660324_3809</name>
</gene>
<reference evidence="10" key="1">
    <citation type="submission" date="2016-10" db="EMBL/GenBank/DDBJ databases">
        <authorList>
            <person name="Varghese N."/>
            <person name="Submissions S."/>
        </authorList>
    </citation>
    <scope>NUCLEOTIDE SEQUENCE [LARGE SCALE GENOMIC DNA]</scope>
    <source>
        <strain evidence="10">DSM 44526</strain>
    </source>
</reference>
<evidence type="ECO:0000256" key="7">
    <source>
        <dbReference type="ARBA" id="ARBA00023285"/>
    </source>
</evidence>
<dbReference type="InterPro" id="IPR050072">
    <property type="entry name" value="Peptidase_M20A"/>
</dbReference>
<dbReference type="AlphaFoldDB" id="A0A1G7XVR9"/>
<evidence type="ECO:0000256" key="4">
    <source>
        <dbReference type="ARBA" id="ARBA00022723"/>
    </source>
</evidence>
<dbReference type="NCBIfam" id="TIGR01910">
    <property type="entry name" value="DapE-ArgE"/>
    <property type="match status" value="1"/>
</dbReference>
<proteinExistence type="inferred from homology"/>
<protein>
    <submittedName>
        <fullName evidence="9">Acetylornithine deacetylase</fullName>
    </submittedName>
</protein>
<feature type="domain" description="Peptidase M20 dimerisation" evidence="8">
    <location>
        <begin position="215"/>
        <end position="325"/>
    </location>
</feature>